<keyword evidence="8 11" id="KW-0456">Lyase</keyword>
<dbReference type="PROSITE" id="PS00906">
    <property type="entry name" value="UROD_1"/>
    <property type="match status" value="1"/>
</dbReference>
<evidence type="ECO:0000256" key="8">
    <source>
        <dbReference type="ARBA" id="ARBA00023239"/>
    </source>
</evidence>
<dbReference type="GO" id="GO:0009507">
    <property type="term" value="C:chloroplast"/>
    <property type="evidence" value="ECO:0007669"/>
    <property type="project" value="UniProtKB-SubCell"/>
</dbReference>
<evidence type="ECO:0000256" key="12">
    <source>
        <dbReference type="RuleBase" id="RU004169"/>
    </source>
</evidence>
<evidence type="ECO:0000256" key="7">
    <source>
        <dbReference type="ARBA" id="ARBA00022793"/>
    </source>
</evidence>
<dbReference type="HAMAP" id="MF_00218">
    <property type="entry name" value="URO_D"/>
    <property type="match status" value="1"/>
</dbReference>
<dbReference type="EMBL" id="JAGTXO010000014">
    <property type="protein sequence ID" value="KAG8464003.1"/>
    <property type="molecule type" value="Genomic_DNA"/>
</dbReference>
<evidence type="ECO:0000313" key="16">
    <source>
        <dbReference type="EMBL" id="KAG8464003.1"/>
    </source>
</evidence>
<dbReference type="OrthoDB" id="339900at2759"/>
<evidence type="ECO:0000259" key="14">
    <source>
        <dbReference type="PROSITE" id="PS00906"/>
    </source>
</evidence>
<keyword evidence="9 11" id="KW-0627">Porphyrin biosynthesis</keyword>
<gene>
    <name evidence="16" type="ORF">KFE25_000171</name>
</gene>
<comment type="function">
    <text evidence="1">Catalyzes the decarboxylation of four acetate groups of uroporphyrinogen-III to yield coproporphyrinogen-III.</text>
</comment>
<dbReference type="GO" id="GO:0004853">
    <property type="term" value="F:uroporphyrinogen decarboxylase activity"/>
    <property type="evidence" value="ECO:0007669"/>
    <property type="project" value="UniProtKB-EC"/>
</dbReference>
<dbReference type="NCBIfam" id="TIGR01464">
    <property type="entry name" value="hemE"/>
    <property type="match status" value="1"/>
</dbReference>
<dbReference type="InterPro" id="IPR006361">
    <property type="entry name" value="Uroporphyrinogen_deCO2ase_HemE"/>
</dbReference>
<evidence type="ECO:0000256" key="11">
    <source>
        <dbReference type="RuleBase" id="RU000554"/>
    </source>
</evidence>
<keyword evidence="17" id="KW-1185">Reference proteome</keyword>
<evidence type="ECO:0000313" key="17">
    <source>
        <dbReference type="Proteomes" id="UP000751190"/>
    </source>
</evidence>
<dbReference type="InterPro" id="IPR038071">
    <property type="entry name" value="UROD/MetE-like_sf"/>
</dbReference>
<dbReference type="EC" id="4.1.1.37" evidence="6 11"/>
<reference evidence="16" key="1">
    <citation type="submission" date="2021-05" db="EMBL/GenBank/DDBJ databases">
        <title>The genome of the haptophyte Pavlova lutheri (Diacronema luteri, Pavlovales) - a model for lipid biosynthesis in eukaryotic algae.</title>
        <authorList>
            <person name="Hulatt C.J."/>
            <person name="Posewitz M.C."/>
        </authorList>
    </citation>
    <scope>NUCLEOTIDE SEQUENCE</scope>
    <source>
        <strain evidence="16">NIVA-4/92</strain>
    </source>
</reference>
<dbReference type="GO" id="GO:0006782">
    <property type="term" value="P:protoporphyrinogen IX biosynthetic process"/>
    <property type="evidence" value="ECO:0007669"/>
    <property type="project" value="UniProtKB-UniPathway"/>
</dbReference>
<dbReference type="SUPFAM" id="SSF51726">
    <property type="entry name" value="UROD/MetE-like"/>
    <property type="match status" value="1"/>
</dbReference>
<evidence type="ECO:0000256" key="6">
    <source>
        <dbReference type="ARBA" id="ARBA00012288"/>
    </source>
</evidence>
<dbReference type="PANTHER" id="PTHR21091">
    <property type="entry name" value="METHYLTETRAHYDROFOLATE:HOMOCYSTEINE METHYLTRANSFERASE RELATED"/>
    <property type="match status" value="1"/>
</dbReference>
<protein>
    <recommendedName>
        <fullName evidence="6 11">Uroporphyrinogen decarboxylase</fullName>
        <ecNumber evidence="6 11">4.1.1.37</ecNumber>
    </recommendedName>
</protein>
<comment type="subcellular location">
    <subcellularLocation>
        <location evidence="2">Plastid</location>
        <location evidence="2">Chloroplast</location>
    </subcellularLocation>
</comment>
<feature type="chain" id="PRO_5035323661" description="Uroporphyrinogen decarboxylase" evidence="13">
    <location>
        <begin position="20"/>
        <end position="387"/>
    </location>
</feature>
<dbReference type="OMA" id="LWLMRQA"/>
<dbReference type="FunFam" id="3.20.20.210:FF:000006">
    <property type="entry name" value="Uroporphyrinogen decarboxylase"/>
    <property type="match status" value="1"/>
</dbReference>
<dbReference type="InterPro" id="IPR000257">
    <property type="entry name" value="Uroporphyrinogen_deCOase"/>
</dbReference>
<evidence type="ECO:0000256" key="4">
    <source>
        <dbReference type="ARBA" id="ARBA00009935"/>
    </source>
</evidence>
<feature type="signal peptide" evidence="13">
    <location>
        <begin position="1"/>
        <end position="19"/>
    </location>
</feature>
<feature type="domain" description="Uroporphyrinogen decarboxylase (URO-D)" evidence="14">
    <location>
        <begin position="58"/>
        <end position="67"/>
    </location>
</feature>
<evidence type="ECO:0000256" key="1">
    <source>
        <dbReference type="ARBA" id="ARBA00002448"/>
    </source>
</evidence>
<name>A0A8J6CDY3_DIALT</name>
<keyword evidence="13" id="KW-0732">Signal</keyword>
<comment type="similarity">
    <text evidence="4 12">Belongs to the uroporphyrinogen decarboxylase family.</text>
</comment>
<comment type="pathway">
    <text evidence="3 11">Porphyrin-containing compound metabolism; protoporphyrin-IX biosynthesis; coproporphyrinogen-III from 5-aminolevulinate: step 4/4.</text>
</comment>
<evidence type="ECO:0000256" key="2">
    <source>
        <dbReference type="ARBA" id="ARBA00004229"/>
    </source>
</evidence>
<evidence type="ECO:0000256" key="3">
    <source>
        <dbReference type="ARBA" id="ARBA00004804"/>
    </source>
</evidence>
<dbReference type="Pfam" id="PF01208">
    <property type="entry name" value="URO-D"/>
    <property type="match status" value="1"/>
</dbReference>
<comment type="subunit">
    <text evidence="5">Homodimer.</text>
</comment>
<dbReference type="UniPathway" id="UPA00251">
    <property type="reaction ID" value="UER00321"/>
</dbReference>
<feature type="domain" description="Uroporphyrinogen decarboxylase (URO-D)" evidence="15">
    <location>
        <begin position="179"/>
        <end position="195"/>
    </location>
</feature>
<dbReference type="Proteomes" id="UP000751190">
    <property type="component" value="Unassembled WGS sequence"/>
</dbReference>
<proteinExistence type="inferred from homology"/>
<dbReference type="AlphaFoldDB" id="A0A8J6CDY3"/>
<keyword evidence="7 11" id="KW-0210">Decarboxylase</keyword>
<dbReference type="PROSITE" id="PS00907">
    <property type="entry name" value="UROD_2"/>
    <property type="match status" value="1"/>
</dbReference>
<comment type="catalytic activity">
    <reaction evidence="10 11">
        <text>uroporphyrinogen III + 4 H(+) = coproporphyrinogen III + 4 CO2</text>
        <dbReference type="Rhea" id="RHEA:19865"/>
        <dbReference type="ChEBI" id="CHEBI:15378"/>
        <dbReference type="ChEBI" id="CHEBI:16526"/>
        <dbReference type="ChEBI" id="CHEBI:57308"/>
        <dbReference type="ChEBI" id="CHEBI:57309"/>
        <dbReference type="EC" id="4.1.1.37"/>
    </reaction>
</comment>
<accession>A0A8J6CDY3</accession>
<evidence type="ECO:0000256" key="13">
    <source>
        <dbReference type="SAM" id="SignalP"/>
    </source>
</evidence>
<sequence>MALVVAWAWCVTASAAAGARPVGSLARAARAARATPRLAADHDILLRVARGEKAERTPVWMMRQAGRYMKDFRAISTKYPFRQRSETPDLAVELSLQPWRAFGVDGVIMFSDILTPLPGMGIDFDILPGKGPLIPKPLRSLADIRATVRPMTDPASSHAFIGEILGSLRKETDGKCTLLGFVGAPWTLAAYAIEGGSTKNCEHAKRMMFEAPDALDALLESITNSIIEYASYQIRSGAQIMQLFDSWGQHLSPTQFVRFAKPFAERVTVELQARHPGTPIIYFAHGSSGYLELQKDMSADMLSLDWRCDMRTARRTLGASVKVAGNIDPLILFAPEPQIRAAVRQCIDDAGGRGHVLNLGHGILQGTPEVNVAAFVDEAKVYAGVLA</sequence>
<dbReference type="PANTHER" id="PTHR21091:SF174">
    <property type="entry name" value="UROPORPHYRINOGEN DECARBOXYLASE"/>
    <property type="match status" value="1"/>
</dbReference>
<dbReference type="CDD" id="cd00717">
    <property type="entry name" value="URO-D"/>
    <property type="match status" value="1"/>
</dbReference>
<evidence type="ECO:0000256" key="5">
    <source>
        <dbReference type="ARBA" id="ARBA00011738"/>
    </source>
</evidence>
<comment type="caution">
    <text evidence="16">The sequence shown here is derived from an EMBL/GenBank/DDBJ whole genome shotgun (WGS) entry which is preliminary data.</text>
</comment>
<evidence type="ECO:0000259" key="15">
    <source>
        <dbReference type="PROSITE" id="PS00907"/>
    </source>
</evidence>
<organism evidence="16 17">
    <name type="scientific">Diacronema lutheri</name>
    <name type="common">Unicellular marine alga</name>
    <name type="synonym">Monochrysis lutheri</name>
    <dbReference type="NCBI Taxonomy" id="2081491"/>
    <lineage>
        <taxon>Eukaryota</taxon>
        <taxon>Haptista</taxon>
        <taxon>Haptophyta</taxon>
        <taxon>Pavlovophyceae</taxon>
        <taxon>Pavlovales</taxon>
        <taxon>Pavlovaceae</taxon>
        <taxon>Diacronema</taxon>
    </lineage>
</organism>
<dbReference type="Gene3D" id="3.20.20.210">
    <property type="match status" value="1"/>
</dbReference>
<evidence type="ECO:0000256" key="10">
    <source>
        <dbReference type="ARBA" id="ARBA00048033"/>
    </source>
</evidence>
<evidence type="ECO:0000256" key="9">
    <source>
        <dbReference type="ARBA" id="ARBA00023244"/>
    </source>
</evidence>